<dbReference type="RefSeq" id="XP_026622867.1">
    <property type="nucleotide sequence ID" value="XM_026767490.1"/>
</dbReference>
<reference evidence="1 2" key="1">
    <citation type="submission" date="2018-07" db="EMBL/GenBank/DDBJ databases">
        <title>The genomes of Aspergillus section Nigri reveals drivers in fungal speciation.</title>
        <authorList>
            <consortium name="DOE Joint Genome Institute"/>
            <person name="Vesth T.C."/>
            <person name="Nybo J."/>
            <person name="Theobald S."/>
            <person name="Brandl J."/>
            <person name="Frisvad J.C."/>
            <person name="Nielsen K.F."/>
            <person name="Lyhne E.K."/>
            <person name="Kogle M.E."/>
            <person name="Kuo A."/>
            <person name="Riley R."/>
            <person name="Clum A."/>
            <person name="Nolan M."/>
            <person name="Lipzen A."/>
            <person name="Salamov A."/>
            <person name="Henrissat B."/>
            <person name="Wiebenga A."/>
            <person name="De vries R.P."/>
            <person name="Grigoriev I.V."/>
            <person name="Mortensen U.H."/>
            <person name="Andersen M.R."/>
            <person name="Baker S.E."/>
        </authorList>
    </citation>
    <scope>NUCLEOTIDE SEQUENCE [LARGE SCALE GENOMIC DNA]</scope>
    <source>
        <strain evidence="1 2">CBS 139.54b</strain>
    </source>
</reference>
<dbReference type="Proteomes" id="UP000253729">
    <property type="component" value="Unassembled WGS sequence"/>
</dbReference>
<keyword evidence="2" id="KW-1185">Reference proteome</keyword>
<name>A0A3F3PSD8_9EURO</name>
<sequence>MLHFLIDRLYHPASWVCLTTTGVCNLTSILASVSAGNRRHQTKGCHSQSLAMVENRRVEIGSAPRVPGRDQTIE</sequence>
<accession>A0A3F3PSD8</accession>
<organism evidence="1 2">
    <name type="scientific">Aspergillus welwitschiae</name>
    <dbReference type="NCBI Taxonomy" id="1341132"/>
    <lineage>
        <taxon>Eukaryota</taxon>
        <taxon>Fungi</taxon>
        <taxon>Dikarya</taxon>
        <taxon>Ascomycota</taxon>
        <taxon>Pezizomycotina</taxon>
        <taxon>Eurotiomycetes</taxon>
        <taxon>Eurotiomycetidae</taxon>
        <taxon>Eurotiales</taxon>
        <taxon>Aspergillaceae</taxon>
        <taxon>Aspergillus</taxon>
        <taxon>Aspergillus subgen. Circumdati</taxon>
    </lineage>
</organism>
<protein>
    <submittedName>
        <fullName evidence="1">Uncharacterized protein</fullName>
    </submittedName>
</protein>
<evidence type="ECO:0000313" key="2">
    <source>
        <dbReference type="Proteomes" id="UP000253729"/>
    </source>
</evidence>
<gene>
    <name evidence="1" type="ORF">BDQ94DRAFT_149979</name>
</gene>
<evidence type="ECO:0000313" key="1">
    <source>
        <dbReference type="EMBL" id="RDH29845.1"/>
    </source>
</evidence>
<dbReference type="AlphaFoldDB" id="A0A3F3PSD8"/>
<proteinExistence type="predicted"/>
<dbReference type="GeneID" id="38135846"/>
<dbReference type="EMBL" id="KZ852065">
    <property type="protein sequence ID" value="RDH29845.1"/>
    <property type="molecule type" value="Genomic_DNA"/>
</dbReference>